<accession>A0A7H9STK7</accession>
<evidence type="ECO:0000313" key="21">
    <source>
        <dbReference type="EMBL" id="QNQ74188.1"/>
    </source>
</evidence>
<feature type="domain" description="Ketosynthase family 3 (KS3)" evidence="20">
    <location>
        <begin position="34"/>
        <end position="448"/>
    </location>
</feature>
<dbReference type="PANTHER" id="PTHR11712">
    <property type="entry name" value="POLYKETIDE SYNTHASE-RELATED"/>
    <property type="match status" value="1"/>
</dbReference>
<evidence type="ECO:0000256" key="7">
    <source>
        <dbReference type="ARBA" id="ARBA00023160"/>
    </source>
</evidence>
<evidence type="ECO:0000256" key="6">
    <source>
        <dbReference type="ARBA" id="ARBA00023098"/>
    </source>
</evidence>
<dbReference type="GO" id="GO:0004315">
    <property type="term" value="F:3-oxoacyl-[acyl-carrier-protein] synthase activity"/>
    <property type="evidence" value="ECO:0007669"/>
    <property type="project" value="UniProtKB-EC"/>
</dbReference>
<dbReference type="PANTHER" id="PTHR11712:SF336">
    <property type="entry name" value="3-OXOACYL-[ACYL-CARRIER-PROTEIN] SYNTHASE, MITOCHONDRIAL"/>
    <property type="match status" value="1"/>
</dbReference>
<evidence type="ECO:0000256" key="16">
    <source>
        <dbReference type="ARBA" id="ARBA00054575"/>
    </source>
</evidence>
<evidence type="ECO:0000256" key="19">
    <source>
        <dbReference type="RuleBase" id="RU003694"/>
    </source>
</evidence>
<evidence type="ECO:0000256" key="13">
    <source>
        <dbReference type="ARBA" id="ARBA00049109"/>
    </source>
</evidence>
<evidence type="ECO:0000256" key="12">
    <source>
        <dbReference type="ARBA" id="ARBA00048506"/>
    </source>
</evidence>
<comment type="catalytic activity">
    <reaction evidence="9">
        <text>hexanoyl-[ACP] + malonyl-[ACP] + H(+) = 3-oxooctanoyl-[ACP] + holo-[ACP] + CO2</text>
        <dbReference type="Rhea" id="RHEA:41836"/>
        <dbReference type="Rhea" id="RHEA-COMP:9623"/>
        <dbReference type="Rhea" id="RHEA-COMP:9632"/>
        <dbReference type="Rhea" id="RHEA-COMP:9633"/>
        <dbReference type="Rhea" id="RHEA-COMP:9685"/>
        <dbReference type="ChEBI" id="CHEBI:15378"/>
        <dbReference type="ChEBI" id="CHEBI:16526"/>
        <dbReference type="ChEBI" id="CHEBI:64479"/>
        <dbReference type="ChEBI" id="CHEBI:78449"/>
        <dbReference type="ChEBI" id="CHEBI:78459"/>
        <dbReference type="ChEBI" id="CHEBI:78460"/>
    </reaction>
    <physiologicalReaction direction="left-to-right" evidence="9">
        <dbReference type="Rhea" id="RHEA:41837"/>
    </physiologicalReaction>
</comment>
<evidence type="ECO:0000256" key="3">
    <source>
        <dbReference type="ARBA" id="ARBA00022516"/>
    </source>
</evidence>
<dbReference type="SUPFAM" id="SSF53901">
    <property type="entry name" value="Thiolase-like"/>
    <property type="match status" value="2"/>
</dbReference>
<evidence type="ECO:0000256" key="9">
    <source>
        <dbReference type="ARBA" id="ARBA00047394"/>
    </source>
</evidence>
<evidence type="ECO:0000256" key="1">
    <source>
        <dbReference type="ARBA" id="ARBA00005194"/>
    </source>
</evidence>
<keyword evidence="4 17" id="KW-0808">Transferase</keyword>
<dbReference type="GO" id="GO:0005739">
    <property type="term" value="C:mitochondrion"/>
    <property type="evidence" value="ECO:0007669"/>
    <property type="project" value="TreeGrafter"/>
</dbReference>
<dbReference type="InterPro" id="IPR018201">
    <property type="entry name" value="Ketoacyl_synth_AS"/>
</dbReference>
<evidence type="ECO:0000256" key="4">
    <source>
        <dbReference type="ARBA" id="ARBA00022679"/>
    </source>
</evidence>
<keyword evidence="6" id="KW-0443">Lipid metabolism</keyword>
<comment type="function">
    <text evidence="16">May play a role in the biosynthesis of lipoic acid as well as longer chain fatty acids required for optimal mitochondrial function.</text>
</comment>
<comment type="catalytic activity">
    <reaction evidence="12">
        <text>a fatty acyl-[ACP] + malonyl-[ACP] + H(+) = a 3-oxoacyl-[ACP] + holo-[ACP] + CO2</text>
        <dbReference type="Rhea" id="RHEA:22836"/>
        <dbReference type="Rhea" id="RHEA-COMP:9623"/>
        <dbReference type="Rhea" id="RHEA-COMP:9685"/>
        <dbReference type="Rhea" id="RHEA-COMP:9916"/>
        <dbReference type="Rhea" id="RHEA-COMP:14125"/>
        <dbReference type="ChEBI" id="CHEBI:15378"/>
        <dbReference type="ChEBI" id="CHEBI:16526"/>
        <dbReference type="ChEBI" id="CHEBI:64479"/>
        <dbReference type="ChEBI" id="CHEBI:78449"/>
        <dbReference type="ChEBI" id="CHEBI:78776"/>
        <dbReference type="ChEBI" id="CHEBI:138651"/>
        <dbReference type="EC" id="2.3.1.41"/>
    </reaction>
    <physiologicalReaction direction="left-to-right" evidence="12">
        <dbReference type="Rhea" id="RHEA:22837"/>
    </physiologicalReaction>
</comment>
<evidence type="ECO:0000256" key="18">
    <source>
        <dbReference type="PIRSR" id="PIRSR000447-1"/>
    </source>
</evidence>
<dbReference type="PROSITE" id="PS52004">
    <property type="entry name" value="KS3_2"/>
    <property type="match status" value="1"/>
</dbReference>
<reference evidence="21" key="1">
    <citation type="journal article" date="2020" name="Proc. R. Soc. B">
        <title>De novo biosynthesis of simple aromatic compounds by an arthropod (Archegozetes longisetosus).</title>
        <authorList>
            <person name="Bruckner A."/>
            <person name="Kaltenpoth M."/>
            <person name="Heethoff M."/>
        </authorList>
    </citation>
    <scope>NUCLEOTIDE SEQUENCE</scope>
    <source>
        <strain evidence="21">RAN</strain>
    </source>
</reference>
<dbReference type="NCBIfam" id="TIGR03150">
    <property type="entry name" value="fabF"/>
    <property type="match status" value="1"/>
</dbReference>
<protein>
    <recommendedName>
        <fullName evidence="17">3-oxoacyl-[acyl-carrier-protein] synthase</fullName>
    </recommendedName>
</protein>
<sequence>MLIKIRPKFSKLLLRNRAICLINYSTISEKTHELCRVVVTGLGIVSPIGVGVEKVWNNLISGRCGITEVIGSGYESIPCKIAAYVPKNDLCLEQSFAKNELRTLSKSTIYALIAAEEALTDAKWKPTKERDKRETGVAVGMGMVDVDEVVESGTVLRDVGFNKISPHFVTKVLMNMPAGHISMRYGLTGPNHTVSTACTTGVHSIGDAFNFIQRGAADVMICGGTEAVISPLSIASFARIRALCTQFNDNPSKASRPFDSKRCGFVMGEGCGLVVLEELNHALNRKAKIYAEIIGYGLSGDANHITAPREDGKGAFECMKASIDDAHIRLDDVTHINSHATSTPLGDKAELIAIKQLFGEHSKNIAITSTKGSTGHLLGAAGSVEAIFTILSCYNSLIPPTINLEEPIDKELNIVANNPQEWNTKNRRIAITNSFGFGGTNASLVISNFLL</sequence>
<dbReference type="Pfam" id="PF02801">
    <property type="entry name" value="Ketoacyl-synt_C"/>
    <property type="match status" value="1"/>
</dbReference>
<comment type="catalytic activity">
    <reaction evidence="15">
        <text>octanoyl-[ACP] + malonyl-[ACP] + H(+) = 3-oxodecanoyl-[ACP] + holo-[ACP] + CO2</text>
        <dbReference type="Rhea" id="RHEA:41852"/>
        <dbReference type="Rhea" id="RHEA-COMP:9623"/>
        <dbReference type="Rhea" id="RHEA-COMP:9636"/>
        <dbReference type="Rhea" id="RHEA-COMP:9637"/>
        <dbReference type="Rhea" id="RHEA-COMP:9685"/>
        <dbReference type="ChEBI" id="CHEBI:15378"/>
        <dbReference type="ChEBI" id="CHEBI:16526"/>
        <dbReference type="ChEBI" id="CHEBI:64479"/>
        <dbReference type="ChEBI" id="CHEBI:78449"/>
        <dbReference type="ChEBI" id="CHEBI:78463"/>
        <dbReference type="ChEBI" id="CHEBI:78464"/>
    </reaction>
    <physiologicalReaction direction="left-to-right" evidence="15">
        <dbReference type="Rhea" id="RHEA:41853"/>
    </physiologicalReaction>
</comment>
<keyword evidence="8" id="KW-0012">Acyltransferase</keyword>
<name>A0A7H9STK7_9ACAR</name>
<evidence type="ECO:0000256" key="17">
    <source>
        <dbReference type="PIRNR" id="PIRNR000447"/>
    </source>
</evidence>
<reference evidence="21" key="2">
    <citation type="submission" date="2020-07" db="EMBL/GenBank/DDBJ databases">
        <authorList>
            <person name="Brueckner A."/>
            <person name="Kaltenpoth M."/>
            <person name="Heethoff M."/>
        </authorList>
    </citation>
    <scope>NUCLEOTIDE SEQUENCE</scope>
    <source>
        <strain evidence="21">RAN</strain>
        <tissue evidence="21">Whole body</tissue>
    </source>
</reference>
<dbReference type="AlphaFoldDB" id="A0A7H9STK7"/>
<dbReference type="GO" id="GO:0006633">
    <property type="term" value="P:fatty acid biosynthetic process"/>
    <property type="evidence" value="ECO:0007669"/>
    <property type="project" value="UniProtKB-KW"/>
</dbReference>
<evidence type="ECO:0000256" key="8">
    <source>
        <dbReference type="ARBA" id="ARBA00023315"/>
    </source>
</evidence>
<keyword evidence="5" id="KW-0276">Fatty acid metabolism</keyword>
<dbReference type="CDD" id="cd00834">
    <property type="entry name" value="KAS_I_II"/>
    <property type="match status" value="1"/>
</dbReference>
<dbReference type="PIRSF" id="PIRSF000447">
    <property type="entry name" value="KAS_II"/>
    <property type="match status" value="1"/>
</dbReference>
<evidence type="ECO:0000256" key="11">
    <source>
        <dbReference type="ARBA" id="ARBA00047578"/>
    </source>
</evidence>
<dbReference type="Pfam" id="PF00109">
    <property type="entry name" value="ketoacyl-synt"/>
    <property type="match status" value="1"/>
</dbReference>
<dbReference type="FunFam" id="3.40.47.10:FF:000024">
    <property type="entry name" value="3-oxoacyl-[acyl-carrier-protein] synthase, mitochondrial"/>
    <property type="match status" value="1"/>
</dbReference>
<dbReference type="SMART" id="SM00825">
    <property type="entry name" value="PKS_KS"/>
    <property type="match status" value="1"/>
</dbReference>
<evidence type="ECO:0000256" key="10">
    <source>
        <dbReference type="ARBA" id="ARBA00047451"/>
    </source>
</evidence>
<dbReference type="Gene3D" id="3.40.47.10">
    <property type="match status" value="2"/>
</dbReference>
<comment type="catalytic activity">
    <reaction evidence="14">
        <text>butanoyl-[ACP] + malonyl-[ACP] + H(+) = 3-oxohexanoyl-[ACP] + holo-[ACP] + CO2</text>
        <dbReference type="Rhea" id="RHEA:41820"/>
        <dbReference type="Rhea" id="RHEA-COMP:9623"/>
        <dbReference type="Rhea" id="RHEA-COMP:9628"/>
        <dbReference type="Rhea" id="RHEA-COMP:9629"/>
        <dbReference type="Rhea" id="RHEA-COMP:9685"/>
        <dbReference type="ChEBI" id="CHEBI:15378"/>
        <dbReference type="ChEBI" id="CHEBI:16526"/>
        <dbReference type="ChEBI" id="CHEBI:64479"/>
        <dbReference type="ChEBI" id="CHEBI:78449"/>
        <dbReference type="ChEBI" id="CHEBI:78454"/>
        <dbReference type="ChEBI" id="CHEBI:78456"/>
    </reaction>
    <physiologicalReaction direction="left-to-right" evidence="14">
        <dbReference type="Rhea" id="RHEA:41821"/>
    </physiologicalReaction>
</comment>
<comment type="pathway">
    <text evidence="1">Lipid metabolism; fatty acid biosynthesis.</text>
</comment>
<dbReference type="PROSITE" id="PS00606">
    <property type="entry name" value="KS3_1"/>
    <property type="match status" value="1"/>
</dbReference>
<evidence type="ECO:0000259" key="20">
    <source>
        <dbReference type="PROSITE" id="PS52004"/>
    </source>
</evidence>
<dbReference type="InterPro" id="IPR016039">
    <property type="entry name" value="Thiolase-like"/>
</dbReference>
<evidence type="ECO:0000256" key="14">
    <source>
        <dbReference type="ARBA" id="ARBA00049449"/>
    </source>
</evidence>
<dbReference type="NCBIfam" id="NF005589">
    <property type="entry name" value="PRK07314.1"/>
    <property type="match status" value="1"/>
</dbReference>
<organism evidence="21">
    <name type="scientific">Archegozetes longisetosus</name>
    <dbReference type="NCBI Taxonomy" id="66560"/>
    <lineage>
        <taxon>Eukaryota</taxon>
        <taxon>Metazoa</taxon>
        <taxon>Ecdysozoa</taxon>
        <taxon>Arthropoda</taxon>
        <taxon>Chelicerata</taxon>
        <taxon>Arachnida</taxon>
        <taxon>Acari</taxon>
        <taxon>Acariformes</taxon>
        <taxon>Sarcoptiformes</taxon>
        <taxon>Oribatida</taxon>
        <taxon>Desmonomata</taxon>
        <taxon>Crotonioidea</taxon>
        <taxon>Trhypochthoniidae</taxon>
        <taxon>Archegozetes</taxon>
    </lineage>
</organism>
<dbReference type="InterPro" id="IPR020841">
    <property type="entry name" value="PKS_Beta-ketoAc_synthase_dom"/>
</dbReference>
<proteinExistence type="evidence at transcript level"/>
<dbReference type="FunFam" id="3.40.47.10:FF:000015">
    <property type="entry name" value="3-oxoacyl-[acyl-carrier-protein] synthase, mitochondrial"/>
    <property type="match status" value="1"/>
</dbReference>
<keyword evidence="7 17" id="KW-0275">Fatty acid biosynthesis</keyword>
<evidence type="ECO:0000256" key="15">
    <source>
        <dbReference type="ARBA" id="ARBA00049533"/>
    </source>
</evidence>
<feature type="active site" description="For beta-ketoacyl synthase activity" evidence="18">
    <location>
        <position position="198"/>
    </location>
</feature>
<dbReference type="InterPro" id="IPR014030">
    <property type="entry name" value="Ketoacyl_synth_N"/>
</dbReference>
<comment type="similarity">
    <text evidence="2 17 19">Belongs to the thiolase-like superfamily. Beta-ketoacyl-ACP synthases family.</text>
</comment>
<comment type="catalytic activity">
    <reaction evidence="11">
        <text>dodecanoyl-[ACP] + malonyl-[ACP] + H(+) = 3-oxotetradecanoyl-[ACP] + holo-[ACP] + CO2</text>
        <dbReference type="Rhea" id="RHEA:41884"/>
        <dbReference type="Rhea" id="RHEA-COMP:9623"/>
        <dbReference type="Rhea" id="RHEA-COMP:9644"/>
        <dbReference type="Rhea" id="RHEA-COMP:9645"/>
        <dbReference type="Rhea" id="RHEA-COMP:9685"/>
        <dbReference type="ChEBI" id="CHEBI:15378"/>
        <dbReference type="ChEBI" id="CHEBI:16526"/>
        <dbReference type="ChEBI" id="CHEBI:64479"/>
        <dbReference type="ChEBI" id="CHEBI:65264"/>
        <dbReference type="ChEBI" id="CHEBI:78449"/>
        <dbReference type="ChEBI" id="CHEBI:78473"/>
    </reaction>
    <physiologicalReaction direction="left-to-right" evidence="11">
        <dbReference type="Rhea" id="RHEA:41885"/>
    </physiologicalReaction>
</comment>
<comment type="catalytic activity">
    <reaction evidence="10">
        <text>tetradecanoyl-[ACP] + malonyl-[ACP] + H(+) = 3-oxohexadecanoyl-[ACP] + holo-[ACP] + CO2</text>
        <dbReference type="Rhea" id="RHEA:41900"/>
        <dbReference type="Rhea" id="RHEA-COMP:9623"/>
        <dbReference type="Rhea" id="RHEA-COMP:9648"/>
        <dbReference type="Rhea" id="RHEA-COMP:9649"/>
        <dbReference type="Rhea" id="RHEA-COMP:9685"/>
        <dbReference type="ChEBI" id="CHEBI:15378"/>
        <dbReference type="ChEBI" id="CHEBI:16526"/>
        <dbReference type="ChEBI" id="CHEBI:64479"/>
        <dbReference type="ChEBI" id="CHEBI:78449"/>
        <dbReference type="ChEBI" id="CHEBI:78477"/>
        <dbReference type="ChEBI" id="CHEBI:78478"/>
    </reaction>
    <physiologicalReaction direction="left-to-right" evidence="10">
        <dbReference type="Rhea" id="RHEA:41901"/>
    </physiologicalReaction>
</comment>
<comment type="catalytic activity">
    <reaction evidence="13">
        <text>decanoyl-[ACP] + malonyl-[ACP] + H(+) = 3-oxododecanoyl-[ACP] + holo-[ACP] + CO2</text>
        <dbReference type="Rhea" id="RHEA:41868"/>
        <dbReference type="Rhea" id="RHEA-COMP:9623"/>
        <dbReference type="Rhea" id="RHEA-COMP:9640"/>
        <dbReference type="Rhea" id="RHEA-COMP:9641"/>
        <dbReference type="Rhea" id="RHEA-COMP:9685"/>
        <dbReference type="ChEBI" id="CHEBI:15378"/>
        <dbReference type="ChEBI" id="CHEBI:16526"/>
        <dbReference type="ChEBI" id="CHEBI:64479"/>
        <dbReference type="ChEBI" id="CHEBI:78449"/>
        <dbReference type="ChEBI" id="CHEBI:78468"/>
        <dbReference type="ChEBI" id="CHEBI:78469"/>
    </reaction>
    <physiologicalReaction direction="left-to-right" evidence="13">
        <dbReference type="Rhea" id="RHEA:41869"/>
    </physiologicalReaction>
</comment>
<dbReference type="InterPro" id="IPR014031">
    <property type="entry name" value="Ketoacyl_synth_C"/>
</dbReference>
<keyword evidence="3 17" id="KW-0444">Lipid biosynthesis</keyword>
<evidence type="ECO:0000256" key="2">
    <source>
        <dbReference type="ARBA" id="ARBA00008467"/>
    </source>
</evidence>
<dbReference type="InterPro" id="IPR017568">
    <property type="entry name" value="3-oxoacyl-ACP_synth-2"/>
</dbReference>
<dbReference type="EMBL" id="MT849380">
    <property type="protein sequence ID" value="QNQ74188.1"/>
    <property type="molecule type" value="mRNA"/>
</dbReference>
<dbReference type="InterPro" id="IPR000794">
    <property type="entry name" value="Beta-ketoacyl_synthase"/>
</dbReference>
<evidence type="ECO:0000256" key="5">
    <source>
        <dbReference type="ARBA" id="ARBA00022832"/>
    </source>
</evidence>